<proteinExistence type="predicted"/>
<dbReference type="Pfam" id="PF25967">
    <property type="entry name" value="RND-MFP_C"/>
    <property type="match status" value="1"/>
</dbReference>
<keyword evidence="4" id="KW-0812">Transmembrane</keyword>
<feature type="coiled-coil region" evidence="3">
    <location>
        <begin position="176"/>
        <end position="228"/>
    </location>
</feature>
<dbReference type="InterPro" id="IPR050465">
    <property type="entry name" value="UPF0194_transport"/>
</dbReference>
<evidence type="ECO:0000313" key="7">
    <source>
        <dbReference type="Proteomes" id="UP000294498"/>
    </source>
</evidence>
<sequence>MDTALPASVTRKKRRNRLLWSILLPVCLGIAFWITWGFLTPSISRSTLITAVAGVGNMENTISASGEVLPEFEETLTSAIDCSIRKVLKDEGTKVHAGESILALDKSETQAELQKLTFQLASKQGDIDRLRVDLNQSYSDIQSNDAIKQLHIGNLKDAVENARRLYDAGGGTREDIEQAELNLKVAQEEKRQLESQIRSKQQTMQLDIKAAELAAQIQKSDLDALARKLKLADATATRDGVITYIDKNIGTAVKTGETLARIADLSSFKVSGSISDTYLDQLRGGMPAIIRINDTLLRGHVDNVYPSVQGGLVSFDVRLDQPGNAQLRPNLKVDVFLVTDTHNGVVRVANGAAFKGGKVQDIFVLKNGKAYRRTVRIGLTSFDFVEVQEGLQPGDTVIDSDMSDYKNTKQLDVVR</sequence>
<organism evidence="6 7">
    <name type="scientific">Dinghuibacter silviterrae</name>
    <dbReference type="NCBI Taxonomy" id="1539049"/>
    <lineage>
        <taxon>Bacteria</taxon>
        <taxon>Pseudomonadati</taxon>
        <taxon>Bacteroidota</taxon>
        <taxon>Chitinophagia</taxon>
        <taxon>Chitinophagales</taxon>
        <taxon>Chitinophagaceae</taxon>
        <taxon>Dinghuibacter</taxon>
    </lineage>
</organism>
<dbReference type="InterPro" id="IPR058627">
    <property type="entry name" value="MdtA-like_C"/>
</dbReference>
<evidence type="ECO:0000256" key="2">
    <source>
        <dbReference type="ARBA" id="ARBA00023054"/>
    </source>
</evidence>
<feature type="transmembrane region" description="Helical" evidence="4">
    <location>
        <begin position="18"/>
        <end position="39"/>
    </location>
</feature>
<keyword evidence="4" id="KW-1133">Transmembrane helix</keyword>
<dbReference type="Gene3D" id="2.40.420.20">
    <property type="match status" value="1"/>
</dbReference>
<keyword evidence="7" id="KW-1185">Reference proteome</keyword>
<dbReference type="OrthoDB" id="9806939at2"/>
<keyword evidence="4" id="KW-0472">Membrane</keyword>
<dbReference type="RefSeq" id="WP_133992329.1">
    <property type="nucleotide sequence ID" value="NZ_SODV01000001.1"/>
</dbReference>
<evidence type="ECO:0000313" key="6">
    <source>
        <dbReference type="EMBL" id="TDX00557.1"/>
    </source>
</evidence>
<comment type="caution">
    <text evidence="6">The sequence shown here is derived from an EMBL/GenBank/DDBJ whole genome shotgun (WGS) entry which is preliminary data.</text>
</comment>
<comment type="subcellular location">
    <subcellularLocation>
        <location evidence="1">Cell envelope</location>
    </subcellularLocation>
</comment>
<reference evidence="6 7" key="1">
    <citation type="submission" date="2019-03" db="EMBL/GenBank/DDBJ databases">
        <title>Genomic Encyclopedia of Type Strains, Phase IV (KMG-IV): sequencing the most valuable type-strain genomes for metagenomic binning, comparative biology and taxonomic classification.</title>
        <authorList>
            <person name="Goeker M."/>
        </authorList>
    </citation>
    <scope>NUCLEOTIDE SEQUENCE [LARGE SCALE GENOMIC DNA]</scope>
    <source>
        <strain evidence="6 7">DSM 100059</strain>
    </source>
</reference>
<accession>A0A4R8DT24</accession>
<evidence type="ECO:0000256" key="3">
    <source>
        <dbReference type="SAM" id="Coils"/>
    </source>
</evidence>
<dbReference type="Proteomes" id="UP000294498">
    <property type="component" value="Unassembled WGS sequence"/>
</dbReference>
<dbReference type="Gene3D" id="2.40.50.100">
    <property type="match status" value="1"/>
</dbReference>
<dbReference type="PANTHER" id="PTHR32347:SF14">
    <property type="entry name" value="EFFLUX SYSTEM COMPONENT YKNX-RELATED"/>
    <property type="match status" value="1"/>
</dbReference>
<dbReference type="Gene3D" id="2.40.30.170">
    <property type="match status" value="1"/>
</dbReference>
<dbReference type="PANTHER" id="PTHR32347">
    <property type="entry name" value="EFFLUX SYSTEM COMPONENT YKNX-RELATED"/>
    <property type="match status" value="1"/>
</dbReference>
<name>A0A4R8DT24_9BACT</name>
<evidence type="ECO:0000256" key="4">
    <source>
        <dbReference type="SAM" id="Phobius"/>
    </source>
</evidence>
<evidence type="ECO:0000256" key="1">
    <source>
        <dbReference type="ARBA" id="ARBA00004196"/>
    </source>
</evidence>
<gene>
    <name evidence="6" type="ORF">EDB95_1582</name>
</gene>
<feature type="domain" description="Multidrug resistance protein MdtA-like C-terminal permuted SH3" evidence="5">
    <location>
        <begin position="361"/>
        <end position="399"/>
    </location>
</feature>
<keyword evidence="2 3" id="KW-0175">Coiled coil</keyword>
<evidence type="ECO:0000259" key="5">
    <source>
        <dbReference type="Pfam" id="PF25967"/>
    </source>
</evidence>
<dbReference type="AlphaFoldDB" id="A0A4R8DT24"/>
<dbReference type="GO" id="GO:0030313">
    <property type="term" value="C:cell envelope"/>
    <property type="evidence" value="ECO:0007669"/>
    <property type="project" value="UniProtKB-SubCell"/>
</dbReference>
<dbReference type="Gene3D" id="1.10.287.470">
    <property type="entry name" value="Helix hairpin bin"/>
    <property type="match status" value="1"/>
</dbReference>
<protein>
    <submittedName>
        <fullName evidence="6">HlyD family secretion protein</fullName>
    </submittedName>
</protein>
<dbReference type="EMBL" id="SODV01000001">
    <property type="protein sequence ID" value="TDX00557.1"/>
    <property type="molecule type" value="Genomic_DNA"/>
</dbReference>